<accession>L1LFL2</accession>
<feature type="transmembrane region" description="Helical" evidence="2">
    <location>
        <begin position="314"/>
        <end position="333"/>
    </location>
</feature>
<comment type="caution">
    <text evidence="3">The sequence shown here is derived from an EMBL/GenBank/DDBJ whole genome shotgun (WGS) entry which is preliminary data.</text>
</comment>
<name>L1LFL2_THEEQ</name>
<keyword evidence="2" id="KW-0812">Transmembrane</keyword>
<dbReference type="KEGG" id="beq:BEWA_039810"/>
<evidence type="ECO:0000256" key="1">
    <source>
        <dbReference type="SAM" id="MobiDB-lite"/>
    </source>
</evidence>
<keyword evidence="2" id="KW-1133">Transmembrane helix</keyword>
<dbReference type="Proteomes" id="UP000031512">
    <property type="component" value="Unassembled WGS sequence"/>
</dbReference>
<protein>
    <submittedName>
        <fullName evidence="3">Uncharacterized protein</fullName>
    </submittedName>
</protein>
<proteinExistence type="predicted"/>
<feature type="compositionally biased region" description="Polar residues" evidence="1">
    <location>
        <begin position="294"/>
        <end position="305"/>
    </location>
</feature>
<organism evidence="3 4">
    <name type="scientific">Theileria equi strain WA</name>
    <dbReference type="NCBI Taxonomy" id="1537102"/>
    <lineage>
        <taxon>Eukaryota</taxon>
        <taxon>Sar</taxon>
        <taxon>Alveolata</taxon>
        <taxon>Apicomplexa</taxon>
        <taxon>Aconoidasida</taxon>
        <taxon>Piroplasmida</taxon>
        <taxon>Theileriidae</taxon>
        <taxon>Theileria</taxon>
    </lineage>
</organism>
<reference evidence="3 4" key="1">
    <citation type="journal article" date="2012" name="BMC Genomics">
        <title>Comparative genomic analysis and phylogenetic position of Theileria equi.</title>
        <authorList>
            <person name="Kappmeyer L.S."/>
            <person name="Thiagarajan M."/>
            <person name="Herndon D.R."/>
            <person name="Ramsay J.D."/>
            <person name="Caler E."/>
            <person name="Djikeng A."/>
            <person name="Gillespie J.J."/>
            <person name="Lau A.O."/>
            <person name="Roalson E.H."/>
            <person name="Silva J.C."/>
            <person name="Silva M.G."/>
            <person name="Suarez C.E."/>
            <person name="Ueti M.W."/>
            <person name="Nene V.M."/>
            <person name="Mealey R.H."/>
            <person name="Knowles D.P."/>
            <person name="Brayton K.A."/>
        </authorList>
    </citation>
    <scope>NUCLEOTIDE SEQUENCE [LARGE SCALE GENOMIC DNA]</scope>
    <source>
        <strain evidence="3 4">WA</strain>
    </source>
</reference>
<gene>
    <name evidence="3" type="ORF">BEWA_039810</name>
</gene>
<keyword evidence="4" id="KW-1185">Reference proteome</keyword>
<dbReference type="RefSeq" id="XP_004833395.1">
    <property type="nucleotide sequence ID" value="XM_004833338.1"/>
</dbReference>
<dbReference type="GeneID" id="15807391"/>
<dbReference type="AlphaFoldDB" id="L1LFL2"/>
<dbReference type="EMBL" id="ACOU01000002">
    <property type="protein sequence ID" value="EKX73943.1"/>
    <property type="molecule type" value="Genomic_DNA"/>
</dbReference>
<feature type="compositionally biased region" description="Basic and acidic residues" evidence="1">
    <location>
        <begin position="281"/>
        <end position="292"/>
    </location>
</feature>
<evidence type="ECO:0000313" key="3">
    <source>
        <dbReference type="EMBL" id="EKX73943.1"/>
    </source>
</evidence>
<dbReference type="VEuPathDB" id="PiroplasmaDB:BEWA_039810"/>
<keyword evidence="2" id="KW-0472">Membrane</keyword>
<sequence length="350" mass="38721">MTETRTVVIDLGNYPNARGFSGSGKTYTYDNGCVTITLNESPIGLPGYKSVTHKPTNGKDIIGRIVHNLTPQDGFSNNLSEYPSVSVFYWSGDNSFRNPLLVQLGEKNEYYTDGGSGSWEKENEEKELLNLLDEINCTWSSAHIIDIHEKSVPSYNCSSCQNSITLISRSINNKYTRVTHSPGGLVGRLKNGSQNITDIPITKNFSAVYVYWYPKDEKPLLIRLSPEDESKSTTLWYKREPNGNTWTKVDSSLPSDHMDCKNILKLLKEVSPNQDEDDRESECKEPEHKLEAESTASEKATSQDLQTGTPATTIVGAALGTVVGVIAISVLLWKRNVIKKAALATFSASV</sequence>
<feature type="region of interest" description="Disordered" evidence="1">
    <location>
        <begin position="271"/>
        <end position="305"/>
    </location>
</feature>
<evidence type="ECO:0000313" key="4">
    <source>
        <dbReference type="Proteomes" id="UP000031512"/>
    </source>
</evidence>
<evidence type="ECO:0000256" key="2">
    <source>
        <dbReference type="SAM" id="Phobius"/>
    </source>
</evidence>